<dbReference type="GO" id="GO:0044550">
    <property type="term" value="P:secondary metabolite biosynthetic process"/>
    <property type="evidence" value="ECO:0007669"/>
    <property type="project" value="UniProtKB-ARBA"/>
</dbReference>
<dbReference type="EMBL" id="KK088412">
    <property type="protein sequence ID" value="EYE99165.1"/>
    <property type="molecule type" value="Genomic_DNA"/>
</dbReference>
<proteinExistence type="predicted"/>
<keyword evidence="3" id="KW-0949">S-adenosyl-L-methionine</keyword>
<keyword evidence="1 7" id="KW-0489">Methyltransferase</keyword>
<dbReference type="Pfam" id="PF00891">
    <property type="entry name" value="Methyltransf_2"/>
    <property type="match status" value="1"/>
</dbReference>
<dbReference type="InterPro" id="IPR012967">
    <property type="entry name" value="COMT_dimerisation"/>
</dbReference>
<dbReference type="SUPFAM" id="SSF53335">
    <property type="entry name" value="S-adenosyl-L-methionine-dependent methyltransferases"/>
    <property type="match status" value="1"/>
</dbReference>
<evidence type="ECO:0000259" key="6">
    <source>
        <dbReference type="Pfam" id="PF08100"/>
    </source>
</evidence>
<keyword evidence="8" id="KW-1185">Reference proteome</keyword>
<dbReference type="PIRSF" id="PIRSF005739">
    <property type="entry name" value="O-mtase"/>
    <property type="match status" value="1"/>
</dbReference>
<evidence type="ECO:0000256" key="1">
    <source>
        <dbReference type="ARBA" id="ARBA00022603"/>
    </source>
</evidence>
<keyword evidence="2 7" id="KW-0808">Transferase</keyword>
<evidence type="ECO:0000256" key="3">
    <source>
        <dbReference type="ARBA" id="ARBA00022691"/>
    </source>
</evidence>
<dbReference type="OrthoDB" id="1535081at2759"/>
<feature type="domain" description="O-methyltransferase C-terminal" evidence="5">
    <location>
        <begin position="187"/>
        <end position="382"/>
    </location>
</feature>
<feature type="domain" description="O-methyltransferase dimerisation" evidence="6">
    <location>
        <begin position="71"/>
        <end position="139"/>
    </location>
</feature>
<feature type="active site" description="Proton acceptor" evidence="4">
    <location>
        <position position="311"/>
    </location>
</feature>
<dbReference type="GO" id="GO:0032259">
    <property type="term" value="P:methylation"/>
    <property type="evidence" value="ECO:0007669"/>
    <property type="project" value="UniProtKB-KW"/>
</dbReference>
<dbReference type="RefSeq" id="XP_040642853.1">
    <property type="nucleotide sequence ID" value="XM_040783623.1"/>
</dbReference>
<dbReference type="InterPro" id="IPR029063">
    <property type="entry name" value="SAM-dependent_MTases_sf"/>
</dbReference>
<protein>
    <submittedName>
        <fullName evidence="7">O-methyltransferase</fullName>
    </submittedName>
</protein>
<name>A0A017SSC1_ASPRC</name>
<dbReference type="GeneID" id="63698747"/>
<dbReference type="Gene3D" id="1.10.10.10">
    <property type="entry name" value="Winged helix-like DNA-binding domain superfamily/Winged helix DNA-binding domain"/>
    <property type="match status" value="1"/>
</dbReference>
<dbReference type="InterPro" id="IPR016461">
    <property type="entry name" value="COMT-like"/>
</dbReference>
<organism evidence="7 8">
    <name type="scientific">Aspergillus ruber (strain CBS 135680)</name>
    <dbReference type="NCBI Taxonomy" id="1388766"/>
    <lineage>
        <taxon>Eukaryota</taxon>
        <taxon>Fungi</taxon>
        <taxon>Dikarya</taxon>
        <taxon>Ascomycota</taxon>
        <taxon>Pezizomycotina</taxon>
        <taxon>Eurotiomycetes</taxon>
        <taxon>Eurotiomycetidae</taxon>
        <taxon>Eurotiales</taxon>
        <taxon>Aspergillaceae</taxon>
        <taxon>Aspergillus</taxon>
        <taxon>Aspergillus subgen. Aspergillus</taxon>
    </lineage>
</organism>
<dbReference type="HOGENOM" id="CLU_005533_5_2_1"/>
<evidence type="ECO:0000256" key="2">
    <source>
        <dbReference type="ARBA" id="ARBA00022679"/>
    </source>
</evidence>
<dbReference type="Pfam" id="PF08100">
    <property type="entry name" value="Dimerisation"/>
    <property type="match status" value="1"/>
</dbReference>
<evidence type="ECO:0000313" key="7">
    <source>
        <dbReference type="EMBL" id="EYE99165.1"/>
    </source>
</evidence>
<dbReference type="PROSITE" id="PS51683">
    <property type="entry name" value="SAM_OMT_II"/>
    <property type="match status" value="1"/>
</dbReference>
<dbReference type="SUPFAM" id="SSF46785">
    <property type="entry name" value="Winged helix' DNA-binding domain"/>
    <property type="match status" value="1"/>
</dbReference>
<gene>
    <name evidence="7" type="ORF">EURHEDRAFT_446664</name>
</gene>
<dbReference type="PANTHER" id="PTHR43712">
    <property type="entry name" value="PUTATIVE (AFU_ORTHOLOGUE AFUA_4G14580)-RELATED"/>
    <property type="match status" value="1"/>
</dbReference>
<evidence type="ECO:0000259" key="5">
    <source>
        <dbReference type="Pfam" id="PF00891"/>
    </source>
</evidence>
<dbReference type="Proteomes" id="UP000019804">
    <property type="component" value="Unassembled WGS sequence"/>
</dbReference>
<accession>A0A017SSC1</accession>
<evidence type="ECO:0000256" key="4">
    <source>
        <dbReference type="PIRSR" id="PIRSR005739-1"/>
    </source>
</evidence>
<reference evidence="8" key="1">
    <citation type="journal article" date="2014" name="Nat. Commun.">
        <title>Genomic adaptations of the halophilic Dead Sea filamentous fungus Eurotium rubrum.</title>
        <authorList>
            <person name="Kis-Papo T."/>
            <person name="Weig A.R."/>
            <person name="Riley R."/>
            <person name="Persoh D."/>
            <person name="Salamov A."/>
            <person name="Sun H."/>
            <person name="Lipzen A."/>
            <person name="Wasser S.P."/>
            <person name="Rambold G."/>
            <person name="Grigoriev I.V."/>
            <person name="Nevo E."/>
        </authorList>
    </citation>
    <scope>NUCLEOTIDE SEQUENCE [LARGE SCALE GENOMIC DNA]</scope>
    <source>
        <strain evidence="8">CBS 135680</strain>
    </source>
</reference>
<dbReference type="PANTHER" id="PTHR43712:SF1">
    <property type="entry name" value="HYPOTHETICAL O-METHYLTRANSFERASE (EUROFUNG)-RELATED"/>
    <property type="match status" value="1"/>
</dbReference>
<dbReference type="InterPro" id="IPR036388">
    <property type="entry name" value="WH-like_DNA-bd_sf"/>
</dbReference>
<dbReference type="GO" id="GO:0046983">
    <property type="term" value="F:protein dimerization activity"/>
    <property type="evidence" value="ECO:0007669"/>
    <property type="project" value="InterPro"/>
</dbReference>
<dbReference type="Gene3D" id="3.40.50.150">
    <property type="entry name" value="Vaccinia Virus protein VP39"/>
    <property type="match status" value="1"/>
</dbReference>
<dbReference type="STRING" id="1388766.A0A017SSC1"/>
<sequence length="403" mass="45044">MGSIGPVTDSIQQDLEQLIVASRRYHEQSPGLDSYEARGDLLVKATRLVHTIRGPADMLFGQFENMTNMGAIRTLLEAGVFHAIPTGGRSVSAAEIAAKTGVDKNIIVRLMRAVTPLGPFREVAEEEYSHTPFSEIYLVPQMAAVYNLMMDEYCPAMLRNHEFLQQHSWQNKYGVRHNPYSLVHDCEGKTIFAHLSESPKRLTRFNDAMRAADSALVTIGLYPFAEELGDLASDDGASVVDVGGGRGHILQQIKQSAPELKGRFILQDQAGVLEDNGKEIEKHGIEAMAHDFFKPQPVKGALVYYIRRCLHDWPDEPESRQILQNLAASMDRDRSRVLITEYIVPEVGSTMSIAWMDHTMMTFGGVERTEKDWVRLLDTSGLRLVKVWRAKGVPVGVVEARLK</sequence>
<dbReference type="InterPro" id="IPR001077">
    <property type="entry name" value="COMT_C"/>
</dbReference>
<dbReference type="GO" id="GO:0008171">
    <property type="term" value="F:O-methyltransferase activity"/>
    <property type="evidence" value="ECO:0007669"/>
    <property type="project" value="InterPro"/>
</dbReference>
<evidence type="ECO:0000313" key="8">
    <source>
        <dbReference type="Proteomes" id="UP000019804"/>
    </source>
</evidence>
<dbReference type="AlphaFoldDB" id="A0A017SSC1"/>
<dbReference type="InterPro" id="IPR036390">
    <property type="entry name" value="WH_DNA-bd_sf"/>
</dbReference>